<dbReference type="PROSITE" id="PS51257">
    <property type="entry name" value="PROKAR_LIPOPROTEIN"/>
    <property type="match status" value="1"/>
</dbReference>
<evidence type="ECO:0000313" key="3">
    <source>
        <dbReference type="EMBL" id="TGX55130.1"/>
    </source>
</evidence>
<evidence type="ECO:0008006" key="5">
    <source>
        <dbReference type="Google" id="ProtNLM"/>
    </source>
</evidence>
<dbReference type="AlphaFoldDB" id="A0A4S1XHF3"/>
<keyword evidence="2" id="KW-0732">Signal</keyword>
<organism evidence="3 4">
    <name type="scientific">Sphingomonas gei</name>
    <dbReference type="NCBI Taxonomy" id="1395960"/>
    <lineage>
        <taxon>Bacteria</taxon>
        <taxon>Pseudomonadati</taxon>
        <taxon>Pseudomonadota</taxon>
        <taxon>Alphaproteobacteria</taxon>
        <taxon>Sphingomonadales</taxon>
        <taxon>Sphingomonadaceae</taxon>
        <taxon>Sphingomonas</taxon>
    </lineage>
</organism>
<protein>
    <recommendedName>
        <fullName evidence="5">Circumsporozoite protein</fullName>
    </recommendedName>
</protein>
<evidence type="ECO:0000256" key="2">
    <source>
        <dbReference type="SAM" id="SignalP"/>
    </source>
</evidence>
<dbReference type="RefSeq" id="WP_135963024.1">
    <property type="nucleotide sequence ID" value="NZ_SRXT01000002.1"/>
</dbReference>
<dbReference type="EMBL" id="SRXT01000002">
    <property type="protein sequence ID" value="TGX55130.1"/>
    <property type="molecule type" value="Genomic_DNA"/>
</dbReference>
<feature type="compositionally biased region" description="Polar residues" evidence="1">
    <location>
        <begin position="55"/>
        <end position="65"/>
    </location>
</feature>
<feature type="signal peptide" evidence="2">
    <location>
        <begin position="1"/>
        <end position="21"/>
    </location>
</feature>
<dbReference type="OrthoDB" id="7574917at2"/>
<sequence>MRKTLLLLPVALLAVSACSGAKNEAAEANETISGDSNTMGEAVSDVNAADAATESAFTQAENSYEGNAADAGNEIEE</sequence>
<feature type="region of interest" description="Disordered" evidence="1">
    <location>
        <begin position="55"/>
        <end position="77"/>
    </location>
</feature>
<evidence type="ECO:0000256" key="1">
    <source>
        <dbReference type="SAM" id="MobiDB-lite"/>
    </source>
</evidence>
<keyword evidence="4" id="KW-1185">Reference proteome</keyword>
<feature type="chain" id="PRO_5020621405" description="Circumsporozoite protein" evidence="2">
    <location>
        <begin position="22"/>
        <end position="77"/>
    </location>
</feature>
<comment type="caution">
    <text evidence="3">The sequence shown here is derived from an EMBL/GenBank/DDBJ whole genome shotgun (WGS) entry which is preliminary data.</text>
</comment>
<dbReference type="Proteomes" id="UP000306147">
    <property type="component" value="Unassembled WGS sequence"/>
</dbReference>
<accession>A0A4S1XHF3</accession>
<reference evidence="3 4" key="1">
    <citation type="submission" date="2019-04" db="EMBL/GenBank/DDBJ databases">
        <title>Sphingomonas psychrotolerans sp. nov., isolated from soil in the Tianshan Mountains, Xinjiang, China.</title>
        <authorList>
            <person name="Luo Y."/>
            <person name="Sheng H."/>
        </authorList>
    </citation>
    <scope>NUCLEOTIDE SEQUENCE [LARGE SCALE GENOMIC DNA]</scope>
    <source>
        <strain evidence="3 4">ZFGT-11</strain>
    </source>
</reference>
<proteinExistence type="predicted"/>
<name>A0A4S1XHF3_9SPHN</name>
<evidence type="ECO:0000313" key="4">
    <source>
        <dbReference type="Proteomes" id="UP000306147"/>
    </source>
</evidence>
<gene>
    <name evidence="3" type="ORF">E5A73_06805</name>
</gene>